<evidence type="ECO:0000313" key="3">
    <source>
        <dbReference type="Proteomes" id="UP001501442"/>
    </source>
</evidence>
<gene>
    <name evidence="2" type="ORF">GCM10023196_016980</name>
</gene>
<dbReference type="Proteomes" id="UP001501442">
    <property type="component" value="Unassembled WGS sequence"/>
</dbReference>
<dbReference type="EMBL" id="BAABHK010000002">
    <property type="protein sequence ID" value="GAA4622909.1"/>
    <property type="molecule type" value="Genomic_DNA"/>
</dbReference>
<comment type="caution">
    <text evidence="2">The sequence shown here is derived from an EMBL/GenBank/DDBJ whole genome shotgun (WGS) entry which is preliminary data.</text>
</comment>
<evidence type="ECO:0000313" key="2">
    <source>
        <dbReference type="EMBL" id="GAA4622909.1"/>
    </source>
</evidence>
<protein>
    <submittedName>
        <fullName evidence="2">Uncharacterized protein</fullName>
    </submittedName>
</protein>
<accession>A0ABP8U6U4</accession>
<feature type="compositionally biased region" description="Low complexity" evidence="1">
    <location>
        <begin position="224"/>
        <end position="233"/>
    </location>
</feature>
<reference evidence="3" key="1">
    <citation type="journal article" date="2019" name="Int. J. Syst. Evol. Microbiol.">
        <title>The Global Catalogue of Microorganisms (GCM) 10K type strain sequencing project: providing services to taxonomists for standard genome sequencing and annotation.</title>
        <authorList>
            <consortium name="The Broad Institute Genomics Platform"/>
            <consortium name="The Broad Institute Genome Sequencing Center for Infectious Disease"/>
            <person name="Wu L."/>
            <person name="Ma J."/>
        </authorList>
    </citation>
    <scope>NUCLEOTIDE SEQUENCE [LARGE SCALE GENOMIC DNA]</scope>
    <source>
        <strain evidence="3">JCM 17939</strain>
    </source>
</reference>
<keyword evidence="3" id="KW-1185">Reference proteome</keyword>
<sequence length="233" mass="24383">MAVNRPPGRCTQMFVSDARSRQWGRVVSRSPRGMIHTRAPGADTSTRRATSGFISTRARKSCNRCRAACGCSTLEGTSISNCAAIDAKSLAVSSRPTASASVLTNARSVASAARSEAGVDCRTHSRSWADIVARRSARGDEGGRPPITRATVSGGRGSVMISRSKPACRRTSRAKTSRPRGSCRNAPCRCRPGTGPPCRAPRLLEDLGSGMSRAVSGSDGGGASAWSGRCPFP</sequence>
<organism evidence="2 3">
    <name type="scientific">Actinoallomurus vinaceus</name>
    <dbReference type="NCBI Taxonomy" id="1080074"/>
    <lineage>
        <taxon>Bacteria</taxon>
        <taxon>Bacillati</taxon>
        <taxon>Actinomycetota</taxon>
        <taxon>Actinomycetes</taxon>
        <taxon>Streptosporangiales</taxon>
        <taxon>Thermomonosporaceae</taxon>
        <taxon>Actinoallomurus</taxon>
    </lineage>
</organism>
<proteinExistence type="predicted"/>
<name>A0ABP8U6U4_9ACTN</name>
<evidence type="ECO:0000256" key="1">
    <source>
        <dbReference type="SAM" id="MobiDB-lite"/>
    </source>
</evidence>
<feature type="region of interest" description="Disordered" evidence="1">
    <location>
        <begin position="213"/>
        <end position="233"/>
    </location>
</feature>